<sequence>MGSEGMPEDVKTYRRSLIRQCRLDRQFLEREARTRRNFA</sequence>
<gene>
    <name evidence="1" type="ORF">K239x_04880</name>
</gene>
<dbReference type="EMBL" id="CP036526">
    <property type="protein sequence ID" value="QDT08549.1"/>
    <property type="molecule type" value="Genomic_DNA"/>
</dbReference>
<keyword evidence="2" id="KW-1185">Reference proteome</keyword>
<name>A0A517NN55_9BACT</name>
<organism evidence="1 2">
    <name type="scientific">Stieleria marina</name>
    <dbReference type="NCBI Taxonomy" id="1930275"/>
    <lineage>
        <taxon>Bacteria</taxon>
        <taxon>Pseudomonadati</taxon>
        <taxon>Planctomycetota</taxon>
        <taxon>Planctomycetia</taxon>
        <taxon>Pirellulales</taxon>
        <taxon>Pirellulaceae</taxon>
        <taxon>Stieleria</taxon>
    </lineage>
</organism>
<dbReference type="AlphaFoldDB" id="A0A517NN55"/>
<protein>
    <submittedName>
        <fullName evidence="1">Uncharacterized protein</fullName>
    </submittedName>
</protein>
<evidence type="ECO:0000313" key="1">
    <source>
        <dbReference type="EMBL" id="QDT08549.1"/>
    </source>
</evidence>
<dbReference type="Proteomes" id="UP000319817">
    <property type="component" value="Chromosome"/>
</dbReference>
<accession>A0A517NN55</accession>
<evidence type="ECO:0000313" key="2">
    <source>
        <dbReference type="Proteomes" id="UP000319817"/>
    </source>
</evidence>
<reference evidence="1 2" key="1">
    <citation type="submission" date="2019-02" db="EMBL/GenBank/DDBJ databases">
        <title>Deep-cultivation of Planctomycetes and their phenomic and genomic characterization uncovers novel biology.</title>
        <authorList>
            <person name="Wiegand S."/>
            <person name="Jogler M."/>
            <person name="Boedeker C."/>
            <person name="Pinto D."/>
            <person name="Vollmers J."/>
            <person name="Rivas-Marin E."/>
            <person name="Kohn T."/>
            <person name="Peeters S.H."/>
            <person name="Heuer A."/>
            <person name="Rast P."/>
            <person name="Oberbeckmann S."/>
            <person name="Bunk B."/>
            <person name="Jeske O."/>
            <person name="Meyerdierks A."/>
            <person name="Storesund J.E."/>
            <person name="Kallscheuer N."/>
            <person name="Luecker S."/>
            <person name="Lage O.M."/>
            <person name="Pohl T."/>
            <person name="Merkel B.J."/>
            <person name="Hornburger P."/>
            <person name="Mueller R.-W."/>
            <person name="Bruemmer F."/>
            <person name="Labrenz M."/>
            <person name="Spormann A.M."/>
            <person name="Op den Camp H."/>
            <person name="Overmann J."/>
            <person name="Amann R."/>
            <person name="Jetten M.S.M."/>
            <person name="Mascher T."/>
            <person name="Medema M.H."/>
            <person name="Devos D.P."/>
            <person name="Kaster A.-K."/>
            <person name="Ovreas L."/>
            <person name="Rohde M."/>
            <person name="Galperin M.Y."/>
            <person name="Jogler C."/>
        </authorList>
    </citation>
    <scope>NUCLEOTIDE SEQUENCE [LARGE SCALE GENOMIC DNA]</scope>
    <source>
        <strain evidence="1 2">K23_9</strain>
    </source>
</reference>
<proteinExistence type="predicted"/>